<sequence>MGESIDCLRCSRDMQFLKEYRFESKDNNRGLLGALFDVEEHLTFNVYVCPNCGHSEFFHTGVRKGLDDWID</sequence>
<evidence type="ECO:0000313" key="1">
    <source>
        <dbReference type="EMBL" id="EFM11342.1"/>
    </source>
</evidence>
<dbReference type="STRING" id="717606.PaecuDRAFT_1788"/>
<dbReference type="EMBL" id="AEDD01000004">
    <property type="protein sequence ID" value="EFM11342.1"/>
    <property type="molecule type" value="Genomic_DNA"/>
</dbReference>
<evidence type="ECO:0000313" key="2">
    <source>
        <dbReference type="Proteomes" id="UP000005387"/>
    </source>
</evidence>
<proteinExistence type="predicted"/>
<dbReference type="InterPro" id="IPR018652">
    <property type="entry name" value="DUF2082_NA-bd_Znr"/>
</dbReference>
<dbReference type="Pfam" id="PF09855">
    <property type="entry name" value="Zn_ribbon_13"/>
    <property type="match status" value="1"/>
</dbReference>
<dbReference type="Proteomes" id="UP000005387">
    <property type="component" value="Unassembled WGS sequence"/>
</dbReference>
<dbReference type="eggNOG" id="ENOG5032YS9">
    <property type="taxonomic scope" value="Bacteria"/>
</dbReference>
<name>E0I837_9BACL</name>
<reference evidence="1 2" key="1">
    <citation type="submission" date="2010-07" db="EMBL/GenBank/DDBJ databases">
        <title>The draft genome of Paenibacillus curdlanolyticus YK9.</title>
        <authorList>
            <consortium name="US DOE Joint Genome Institute (JGI-PGF)"/>
            <person name="Lucas S."/>
            <person name="Copeland A."/>
            <person name="Lapidus A."/>
            <person name="Cheng J.-F."/>
            <person name="Bruce D."/>
            <person name="Goodwin L."/>
            <person name="Pitluck S."/>
            <person name="Land M.L."/>
            <person name="Hauser L."/>
            <person name="Chang Y.-J."/>
            <person name="Jeffries C."/>
            <person name="Anderson I.J."/>
            <person name="Johnson E."/>
            <person name="Loganathan U."/>
            <person name="Mulhopadhyay B."/>
            <person name="Kyrpides N."/>
            <person name="Woyke T.J."/>
        </authorList>
    </citation>
    <scope>NUCLEOTIDE SEQUENCE [LARGE SCALE GENOMIC DNA]</scope>
    <source>
        <strain evidence="1 2">YK9</strain>
    </source>
</reference>
<dbReference type="AlphaFoldDB" id="E0I837"/>
<dbReference type="RefSeq" id="WP_006037799.1">
    <property type="nucleotide sequence ID" value="NZ_AEDD01000004.1"/>
</dbReference>
<gene>
    <name evidence="1" type="ORF">PaecuDRAFT_1788</name>
</gene>
<protein>
    <submittedName>
        <fullName evidence="1">Uncharacterized protein</fullName>
    </submittedName>
</protein>
<keyword evidence="2" id="KW-1185">Reference proteome</keyword>
<accession>E0I837</accession>
<organism evidence="1 2">
    <name type="scientific">Paenibacillus curdlanolyticus YK9</name>
    <dbReference type="NCBI Taxonomy" id="717606"/>
    <lineage>
        <taxon>Bacteria</taxon>
        <taxon>Bacillati</taxon>
        <taxon>Bacillota</taxon>
        <taxon>Bacilli</taxon>
        <taxon>Bacillales</taxon>
        <taxon>Paenibacillaceae</taxon>
        <taxon>Paenibacillus</taxon>
    </lineage>
</organism>